<comment type="function">
    <text evidence="4">Catalyzes the condensation of acetyl-CoA with acetoacetyl-CoA to form 3-hydroxy-3-methylglutaryl-CoA (HMG-CoA). Functions in the mevalonate (MVA) pathway leading to isopentenyl diphosphate (IPP), a key precursor for the biosynthesis of isoprenoid compounds that are building blocks of archaeal membrane lipids.</text>
</comment>
<comment type="pathway">
    <text evidence="4">Metabolic intermediate biosynthesis; (R)-mevalonate biosynthesis; (R)-mevalonate from acetyl-CoA: step 2/3.</text>
</comment>
<feature type="domain" description="Hydroxymethylglutaryl-coenzyme A synthase N-terminal" evidence="5">
    <location>
        <begin position="2"/>
        <end position="166"/>
    </location>
</feature>
<feature type="binding site" evidence="4">
    <location>
        <position position="154"/>
    </location>
    <ligand>
        <name>(3S)-3-hydroxy-3-methylglutaryl-CoA</name>
        <dbReference type="ChEBI" id="CHEBI:43074"/>
    </ligand>
</feature>
<comment type="caution">
    <text evidence="4">Lacks conserved residue(s) required for the propagation of feature annotation.</text>
</comment>
<dbReference type="Pfam" id="PF01154">
    <property type="entry name" value="HMG_CoA_synt_N"/>
    <property type="match status" value="1"/>
</dbReference>
<sequence length="345" mass="37256">MDGGIVSYGVYVPRYRIKIDEIAGVWNEDPESIKGGLRVKQKSVPDIDEDTATISVEAARNTLKRVEIDEKKIGAIYVGSESHPYAVKPTATIVAEAVDATPHLTAADYEFACKAGTAAIQNCLGLVRSGMAEYGLAIGSDVSQGAPSDQLEYTAGAGGGAYLIGKENLIAKINKTSSYTTDTPDFWRREGQRYPSHGGRFTGEPGYFEHVTGATEKLLEKTGNQPDDYDYAVFHQPNGKFPVRVAKRLGFNKKQYSPALVVNEIGNTYSGSTLIGLAMVLDQAEPGDRILTTSYGSGAGADSFDITVTENITDVQQKGPKVNDFLKEGIYLSYGEYAKHKGKVK</sequence>
<comment type="subunit">
    <text evidence="4">Interacts with acetoacetyl-CoA thiolase that catalyzes the precedent step in the pathway and with a DUF35 protein. The acetoacetyl-CoA thiolase/HMG-CoA synthase complex channels the intermediate via a fused CoA-binding site, which allows for efficient coupling of the endergonic thiolase reaction with the exergonic HMGCS reaction.</text>
</comment>
<dbReference type="AlphaFoldDB" id="A0A1Y3GDA5"/>
<dbReference type="SUPFAM" id="SSF53901">
    <property type="entry name" value="Thiolase-like"/>
    <property type="match status" value="2"/>
</dbReference>
<evidence type="ECO:0000256" key="1">
    <source>
        <dbReference type="ARBA" id="ARBA00022679"/>
    </source>
</evidence>
<dbReference type="NCBIfam" id="TIGR00748">
    <property type="entry name" value="HMG_CoA_syn_Arc"/>
    <property type="match status" value="1"/>
</dbReference>
<evidence type="ECO:0000313" key="8">
    <source>
        <dbReference type="Proteomes" id="UP000195137"/>
    </source>
</evidence>
<dbReference type="PANTHER" id="PTHR43323">
    <property type="entry name" value="3-HYDROXY-3-METHYLGLUTARYL COENZYME A SYNTHASE"/>
    <property type="match status" value="1"/>
</dbReference>
<accession>A0A1Y3GDA5</accession>
<keyword evidence="8" id="KW-1185">Reference proteome</keyword>
<dbReference type="RefSeq" id="WP_086636532.1">
    <property type="nucleotide sequence ID" value="NZ_MRZU01000002.1"/>
</dbReference>
<reference evidence="7 8" key="1">
    <citation type="submission" date="2016-12" db="EMBL/GenBank/DDBJ databases">
        <title>Discovery of methanogenic haloarchaea.</title>
        <authorList>
            <person name="Sorokin D.Y."/>
            <person name="Makarova K.S."/>
            <person name="Abbas B."/>
            <person name="Ferrer M."/>
            <person name="Golyshin P.N."/>
        </authorList>
    </citation>
    <scope>NUCLEOTIDE SEQUENCE [LARGE SCALE GENOMIC DNA]</scope>
    <source>
        <strain evidence="7">AMET1</strain>
    </source>
</reference>
<dbReference type="GO" id="GO:0010142">
    <property type="term" value="P:farnesyl diphosphate biosynthetic process, mevalonate pathway"/>
    <property type="evidence" value="ECO:0007669"/>
    <property type="project" value="TreeGrafter"/>
</dbReference>
<dbReference type="OrthoDB" id="5812at2157"/>
<feature type="binding site" evidence="4">
    <location>
        <position position="200"/>
    </location>
    <ligand>
        <name>CoA</name>
        <dbReference type="ChEBI" id="CHEBI:57287"/>
        <note>ligand shared with acetoacetyl-CoA thiolase</note>
    </ligand>
</feature>
<proteinExistence type="inferred from homology"/>
<organism evidence="7 8">
    <name type="scientific">Methanonatronarchaeum thermophilum</name>
    <dbReference type="NCBI Taxonomy" id="1927129"/>
    <lineage>
        <taxon>Archaea</taxon>
        <taxon>Methanobacteriati</taxon>
        <taxon>Methanobacteriota</taxon>
        <taxon>Methanonatronarchaeia</taxon>
        <taxon>Methanonatronarchaeales</taxon>
        <taxon>Methanonatronarchaeaceae</taxon>
        <taxon>Methanonatronarchaeum</taxon>
    </lineage>
</organism>
<dbReference type="EMBL" id="MRZU01000002">
    <property type="protein sequence ID" value="OUJ19431.1"/>
    <property type="molecule type" value="Genomic_DNA"/>
</dbReference>
<feature type="domain" description="Beta-ketoacyl-[acyl-carrier-protein] synthase III C-terminal" evidence="6">
    <location>
        <begin position="219"/>
        <end position="299"/>
    </location>
</feature>
<comment type="catalytic activity">
    <reaction evidence="4">
        <text>acetoacetyl-CoA + acetyl-CoA + H2O = (3S)-3-hydroxy-3-methylglutaryl-CoA + CoA + H(+)</text>
        <dbReference type="Rhea" id="RHEA:10188"/>
        <dbReference type="ChEBI" id="CHEBI:15377"/>
        <dbReference type="ChEBI" id="CHEBI:15378"/>
        <dbReference type="ChEBI" id="CHEBI:43074"/>
        <dbReference type="ChEBI" id="CHEBI:57286"/>
        <dbReference type="ChEBI" id="CHEBI:57287"/>
        <dbReference type="ChEBI" id="CHEBI:57288"/>
        <dbReference type="EC" id="2.3.3.10"/>
    </reaction>
</comment>
<evidence type="ECO:0000256" key="4">
    <source>
        <dbReference type="HAMAP-Rule" id="MF_01409"/>
    </source>
</evidence>
<dbReference type="InterPro" id="IPR016039">
    <property type="entry name" value="Thiolase-like"/>
</dbReference>
<feature type="binding site" evidence="4">
    <location>
        <position position="113"/>
    </location>
    <ligand>
        <name>(3S)-3-hydroxy-3-methylglutaryl-CoA</name>
        <dbReference type="ChEBI" id="CHEBI:43074"/>
    </ligand>
</feature>
<feature type="binding site" evidence="4">
    <location>
        <position position="297"/>
    </location>
    <ligand>
        <name>(3S)-3-hydroxy-3-methylglutaryl-CoA</name>
        <dbReference type="ChEBI" id="CHEBI:43074"/>
    </ligand>
</feature>
<comment type="similarity">
    <text evidence="4">Belongs to the thiolase-like superfamily. Archaeal HMG-CoA synthase family.</text>
</comment>
<feature type="binding site" evidence="4">
    <location>
        <position position="240"/>
    </location>
    <ligand>
        <name>CoA</name>
        <dbReference type="ChEBI" id="CHEBI:57287"/>
        <note>ligand shared with acetoacetyl-CoA thiolase</note>
    </ligand>
</feature>
<dbReference type="EC" id="2.3.3.10" evidence="4"/>
<dbReference type="CDD" id="cd00827">
    <property type="entry name" value="init_cond_enzymes"/>
    <property type="match status" value="1"/>
</dbReference>
<evidence type="ECO:0000256" key="2">
    <source>
        <dbReference type="ARBA" id="ARBA00023229"/>
    </source>
</evidence>
<evidence type="ECO:0000259" key="6">
    <source>
        <dbReference type="Pfam" id="PF08541"/>
    </source>
</evidence>
<dbReference type="Gene3D" id="3.40.47.10">
    <property type="match status" value="1"/>
</dbReference>
<feature type="binding site" evidence="4">
    <location>
        <position position="29"/>
    </location>
    <ligand>
        <name>(3S)-3-hydroxy-3-methylglutaryl-CoA</name>
        <dbReference type="ChEBI" id="CHEBI:43074"/>
    </ligand>
</feature>
<name>A0A1Y3GDA5_9EURY</name>
<keyword evidence="2 4" id="KW-0414">Isoprene biosynthesis</keyword>
<feature type="binding site" evidence="4">
    <location>
        <position position="202"/>
    </location>
    <ligand>
        <name>(3S)-3-hydroxy-3-methylglutaryl-CoA</name>
        <dbReference type="ChEBI" id="CHEBI:43074"/>
    </ligand>
</feature>
<dbReference type="GO" id="GO:0003985">
    <property type="term" value="F:acetyl-CoA C-acetyltransferase activity"/>
    <property type="evidence" value="ECO:0007669"/>
    <property type="project" value="UniProtKB-UniRule"/>
</dbReference>
<feature type="active site" description="Acyl-thioester intermediate" evidence="4">
    <location>
        <position position="113"/>
    </location>
</feature>
<feature type="binding site" evidence="4">
    <location>
        <position position="235"/>
    </location>
    <ligand>
        <name>(3S)-3-hydroxy-3-methylglutaryl-CoA</name>
        <dbReference type="ChEBI" id="CHEBI:43074"/>
    </ligand>
</feature>
<dbReference type="InterPro" id="IPR013528">
    <property type="entry name" value="HMG_CoA_synth_N"/>
</dbReference>
<feature type="active site" description="Proton donor/acceptor" evidence="4">
    <location>
        <position position="81"/>
    </location>
</feature>
<feature type="binding site" evidence="4">
    <location>
        <position position="244"/>
    </location>
    <ligand>
        <name>(3S)-3-hydroxy-3-methylglutaryl-CoA</name>
        <dbReference type="ChEBI" id="CHEBI:43074"/>
    </ligand>
</feature>
<protein>
    <recommendedName>
        <fullName evidence="4">Hydroxymethylglutaryl-CoA synthase</fullName>
        <shortName evidence="4">HMG-CoA synthase</shortName>
        <shortName evidence="4">HMGCS</shortName>
        <ecNumber evidence="4">2.3.3.10</ecNumber>
    </recommendedName>
</protein>
<comment type="caution">
    <text evidence="7">The sequence shown here is derived from an EMBL/GenBank/DDBJ whole genome shotgun (WGS) entry which is preliminary data.</text>
</comment>
<evidence type="ECO:0000256" key="3">
    <source>
        <dbReference type="ARBA" id="ARBA00023315"/>
    </source>
</evidence>
<dbReference type="GO" id="GO:0004421">
    <property type="term" value="F:hydroxymethylglutaryl-CoA synthase activity"/>
    <property type="evidence" value="ECO:0007669"/>
    <property type="project" value="UniProtKB-EC"/>
</dbReference>
<keyword evidence="1 4" id="KW-0808">Transferase</keyword>
<dbReference type="HAMAP" id="MF_01409">
    <property type="entry name" value="HMG_CoA_synth_arch"/>
    <property type="match status" value="1"/>
</dbReference>
<gene>
    <name evidence="7" type="ORF">AMET1_0101</name>
</gene>
<dbReference type="Proteomes" id="UP000195137">
    <property type="component" value="Unassembled WGS sequence"/>
</dbReference>
<feature type="binding site" evidence="4">
    <location>
        <position position="267"/>
    </location>
    <ligand>
        <name>(3S)-3-hydroxy-3-methylglutaryl-CoA</name>
        <dbReference type="ChEBI" id="CHEBI:43074"/>
    </ligand>
</feature>
<dbReference type="InterPro" id="IPR013747">
    <property type="entry name" value="ACP_syn_III_C"/>
</dbReference>
<feature type="active site" description="Proton donor/acceptor" evidence="4">
    <location>
        <position position="235"/>
    </location>
</feature>
<dbReference type="NCBIfam" id="NF003274">
    <property type="entry name" value="PRK04262.1"/>
    <property type="match status" value="1"/>
</dbReference>
<dbReference type="GO" id="GO:0019287">
    <property type="term" value="P:isopentenyl diphosphate biosynthetic process, mevalonate pathway"/>
    <property type="evidence" value="ECO:0007669"/>
    <property type="project" value="UniProtKB-UniRule"/>
</dbReference>
<evidence type="ECO:0000313" key="7">
    <source>
        <dbReference type="EMBL" id="OUJ19431.1"/>
    </source>
</evidence>
<evidence type="ECO:0000259" key="5">
    <source>
        <dbReference type="Pfam" id="PF01154"/>
    </source>
</evidence>
<keyword evidence="3 4" id="KW-0012">Acyltransferase</keyword>
<dbReference type="PANTHER" id="PTHR43323:SF2">
    <property type="entry name" value="HYDROXYMETHYLGLUTARYL-COA SYNTHASE"/>
    <property type="match status" value="1"/>
</dbReference>
<dbReference type="Pfam" id="PF08541">
    <property type="entry name" value="ACP_syn_III_C"/>
    <property type="match status" value="1"/>
</dbReference>
<dbReference type="InterPro" id="IPR004656">
    <property type="entry name" value="HMG_CoA_Synthase"/>
</dbReference>